<name>A0ABQ9HRC1_9NEOP</name>
<comment type="caution">
    <text evidence="1">The sequence shown here is derived from an EMBL/GenBank/DDBJ whole genome shotgun (WGS) entry which is preliminary data.</text>
</comment>
<reference evidence="1 2" key="1">
    <citation type="submission" date="2023-02" db="EMBL/GenBank/DDBJ databases">
        <title>LHISI_Scaffold_Assembly.</title>
        <authorList>
            <person name="Stuart O.P."/>
            <person name="Cleave R."/>
            <person name="Magrath M.J.L."/>
            <person name="Mikheyev A.S."/>
        </authorList>
    </citation>
    <scope>NUCLEOTIDE SEQUENCE [LARGE SCALE GENOMIC DNA]</scope>
    <source>
        <strain evidence="1">Daus_M_001</strain>
        <tissue evidence="1">Leg muscle</tissue>
    </source>
</reference>
<gene>
    <name evidence="1" type="ORF">PR048_013166</name>
</gene>
<sequence>MPTCAVAICRNVSGRGDSALRFHRFPDDPDIFIQCVLTCKGQKRIKVSKQCSVPHLYLPNKIENASRDSEQRLYSRTMESEANLSAKLKTVEHEIMLLKIKVFELKYEIKWRRESENRLKKENKMLKQQLLQIKFLHYDVRN</sequence>
<evidence type="ECO:0008006" key="3">
    <source>
        <dbReference type="Google" id="ProtNLM"/>
    </source>
</evidence>
<proteinExistence type="predicted"/>
<protein>
    <recommendedName>
        <fullName evidence="3">THAP-type domain-containing protein</fullName>
    </recommendedName>
</protein>
<evidence type="ECO:0000313" key="1">
    <source>
        <dbReference type="EMBL" id="KAJ8886952.1"/>
    </source>
</evidence>
<evidence type="ECO:0000313" key="2">
    <source>
        <dbReference type="Proteomes" id="UP001159363"/>
    </source>
</evidence>
<keyword evidence="2" id="KW-1185">Reference proteome</keyword>
<organism evidence="1 2">
    <name type="scientific">Dryococelus australis</name>
    <dbReference type="NCBI Taxonomy" id="614101"/>
    <lineage>
        <taxon>Eukaryota</taxon>
        <taxon>Metazoa</taxon>
        <taxon>Ecdysozoa</taxon>
        <taxon>Arthropoda</taxon>
        <taxon>Hexapoda</taxon>
        <taxon>Insecta</taxon>
        <taxon>Pterygota</taxon>
        <taxon>Neoptera</taxon>
        <taxon>Polyneoptera</taxon>
        <taxon>Phasmatodea</taxon>
        <taxon>Verophasmatodea</taxon>
        <taxon>Anareolatae</taxon>
        <taxon>Phasmatidae</taxon>
        <taxon>Eurycanthinae</taxon>
        <taxon>Dryococelus</taxon>
    </lineage>
</organism>
<accession>A0ABQ9HRC1</accession>
<dbReference type="EMBL" id="JARBHB010000004">
    <property type="protein sequence ID" value="KAJ8886952.1"/>
    <property type="molecule type" value="Genomic_DNA"/>
</dbReference>
<dbReference type="Proteomes" id="UP001159363">
    <property type="component" value="Chromosome X"/>
</dbReference>